<proteinExistence type="predicted"/>
<keyword evidence="2" id="KW-1185">Reference proteome</keyword>
<dbReference type="Proteomes" id="UP001595533">
    <property type="component" value="Unassembled WGS sequence"/>
</dbReference>
<dbReference type="RefSeq" id="WP_077412749.1">
    <property type="nucleotide sequence ID" value="NZ_JBHRTS010000011.1"/>
</dbReference>
<comment type="caution">
    <text evidence="1">The sequence shown here is derived from an EMBL/GenBank/DDBJ whole genome shotgun (WGS) entry which is preliminary data.</text>
</comment>
<reference evidence="2" key="1">
    <citation type="journal article" date="2019" name="Int. J. Syst. Evol. Microbiol.">
        <title>The Global Catalogue of Microorganisms (GCM) 10K type strain sequencing project: providing services to taxonomists for standard genome sequencing and annotation.</title>
        <authorList>
            <consortium name="The Broad Institute Genomics Platform"/>
            <consortium name="The Broad Institute Genome Sequencing Center for Infectious Disease"/>
            <person name="Wu L."/>
            <person name="Ma J."/>
        </authorList>
    </citation>
    <scope>NUCLEOTIDE SEQUENCE [LARGE SCALE GENOMIC DNA]</scope>
    <source>
        <strain evidence="2">KCTC 42953</strain>
    </source>
</reference>
<protein>
    <submittedName>
        <fullName evidence="1">Uncharacterized protein</fullName>
    </submittedName>
</protein>
<gene>
    <name evidence="1" type="ORF">ACFODZ_16745</name>
</gene>
<accession>A0ABV7JCQ2</accession>
<sequence length="59" mass="6602">MNKSLIQSKAMPLVASKIALCVGWVTVGKQNDAVGLKGNHRSHWQPLLGLFFIYDYLRS</sequence>
<evidence type="ECO:0000313" key="2">
    <source>
        <dbReference type="Proteomes" id="UP001595533"/>
    </source>
</evidence>
<evidence type="ECO:0000313" key="1">
    <source>
        <dbReference type="EMBL" id="MFC3195905.1"/>
    </source>
</evidence>
<name>A0ABV7JCQ2_9GAMM</name>
<dbReference type="EMBL" id="JBHRTS010000011">
    <property type="protein sequence ID" value="MFC3195905.1"/>
    <property type="molecule type" value="Genomic_DNA"/>
</dbReference>
<organism evidence="1 2">
    <name type="scientific">Marinicella sediminis</name>
    <dbReference type="NCBI Taxonomy" id="1792834"/>
    <lineage>
        <taxon>Bacteria</taxon>
        <taxon>Pseudomonadati</taxon>
        <taxon>Pseudomonadota</taxon>
        <taxon>Gammaproteobacteria</taxon>
        <taxon>Lysobacterales</taxon>
        <taxon>Marinicellaceae</taxon>
        <taxon>Marinicella</taxon>
    </lineage>
</organism>